<keyword evidence="1" id="KW-0343">GTPase activation</keyword>
<dbReference type="FunFam" id="1.10.472.80:FF:000020">
    <property type="entry name" value="TBC1 domain family, member 16"/>
    <property type="match status" value="1"/>
</dbReference>
<dbReference type="Gene3D" id="1.10.8.270">
    <property type="entry name" value="putative rabgap domain of human tbc1 domain family member 14 like domains"/>
    <property type="match status" value="1"/>
</dbReference>
<dbReference type="InterPro" id="IPR000195">
    <property type="entry name" value="Rab-GAP-TBC_dom"/>
</dbReference>
<dbReference type="GO" id="GO:0005769">
    <property type="term" value="C:early endosome"/>
    <property type="evidence" value="ECO:0007669"/>
    <property type="project" value="TreeGrafter"/>
</dbReference>
<dbReference type="PANTHER" id="PTHR22957:SF547">
    <property type="entry name" value="TBC1 DOMAIN FAMILY MEMBER 16"/>
    <property type="match status" value="1"/>
</dbReference>
<evidence type="ECO:0000256" key="2">
    <source>
        <dbReference type="SAM" id="MobiDB-lite"/>
    </source>
</evidence>
<dbReference type="Pfam" id="PF00566">
    <property type="entry name" value="RabGAP-TBC"/>
    <property type="match status" value="1"/>
</dbReference>
<dbReference type="InterPro" id="IPR035969">
    <property type="entry name" value="Rab-GAP_TBC_sf"/>
</dbReference>
<accession>R7V0N7</accession>
<dbReference type="SUPFAM" id="SSF47923">
    <property type="entry name" value="Ypt/Rab-GAP domain of gyp1p"/>
    <property type="match status" value="2"/>
</dbReference>
<sequence>MSFTDLLKKATNFLGIGSPETARPPPLDGEIIFCKNNVCVHPPASLSTEIEHYPGYLNIRSQEDKVLNSTLILTWIPNSTLKKNPRSIENSPGRAKISPRRSPRQEFAKELSSTEDVKPEANSPLTAGHYKSQASDSGFVSQDLSISSEGDARSFDRAVVIEEEQCSETDSESTSTDEQLVALLRRSTLKNPAKDSVLQEENRRRTSSGRSVTSVTSIEMDGDNLHDMRFPANAVMFSSEAVQSPGGTVHRTAKDQLCGVFSVDLGQMRSLRIFYTDHACTSGQLVIASRESQYKILNFHHGGLERLADTLSHWKFLAQPLHEKQRHLVDKRCRHFSVIRPYLTDEQRHPEEGAHETVNEETWRQHMNEQGQIEDDFHLRRAIFFAGLDPSLRHEMWPFLLHYYPYNSTHEEREQIRNDRYIVYQNLRRQRESMSPESAEEFWRNVQCTVEKDVVRTDRTHVYFKGDDNPNIQVLKNVLLSYAVAHPCYGYTQGMSDLLAPILVEVQNEVDAYWCFVGLMQRTIFVSSPKDVDMDKQLSYLQELLRLLLPHFYQHMTNVQDGMELLFVHRWILLCFKREFPEADALRMWEACWAHFQTDYFHLFICAAIIAVYGEDVVQQKLPADEMLLHFSSLSMHMSGEVVLRKARGLLHKFRTLEKIPCTLEGICMLCGSGMWDSGHVPTVECSGNHEDTQCPFGGK</sequence>
<evidence type="ECO:0000313" key="4">
    <source>
        <dbReference type="EMBL" id="ELU09246.1"/>
    </source>
</evidence>
<feature type="compositionally biased region" description="Polar residues" evidence="2">
    <location>
        <begin position="132"/>
        <end position="145"/>
    </location>
</feature>
<dbReference type="Gene3D" id="1.10.472.80">
    <property type="entry name" value="Ypt/Rab-GAP domain of gyp1p, domain 3"/>
    <property type="match status" value="1"/>
</dbReference>
<dbReference type="PANTHER" id="PTHR22957">
    <property type="entry name" value="TBC1 DOMAIN FAMILY MEMBER GTPASE-ACTIVATING PROTEIN"/>
    <property type="match status" value="1"/>
</dbReference>
<proteinExistence type="predicted"/>
<dbReference type="PROSITE" id="PS50086">
    <property type="entry name" value="TBC_RABGAP"/>
    <property type="match status" value="1"/>
</dbReference>
<evidence type="ECO:0000313" key="5">
    <source>
        <dbReference type="EnsemblMetazoa" id="CapteP175014"/>
    </source>
</evidence>
<dbReference type="STRING" id="283909.R7V0N7"/>
<dbReference type="FunCoup" id="R7V0N7">
    <property type="interactions" value="77"/>
</dbReference>
<dbReference type="OMA" id="ICPHISS"/>
<evidence type="ECO:0000313" key="6">
    <source>
        <dbReference type="Proteomes" id="UP000014760"/>
    </source>
</evidence>
<feature type="domain" description="Rab-GAP TBC" evidence="3">
    <location>
        <begin position="387"/>
        <end position="596"/>
    </location>
</feature>
<reference evidence="6" key="1">
    <citation type="submission" date="2012-12" db="EMBL/GenBank/DDBJ databases">
        <authorList>
            <person name="Hellsten U."/>
            <person name="Grimwood J."/>
            <person name="Chapman J.A."/>
            <person name="Shapiro H."/>
            <person name="Aerts A."/>
            <person name="Otillar R.P."/>
            <person name="Terry A.Y."/>
            <person name="Boore J.L."/>
            <person name="Simakov O."/>
            <person name="Marletaz F."/>
            <person name="Cho S.-J."/>
            <person name="Edsinger-Gonzales E."/>
            <person name="Havlak P."/>
            <person name="Kuo D.-H."/>
            <person name="Larsson T."/>
            <person name="Lv J."/>
            <person name="Arendt D."/>
            <person name="Savage R."/>
            <person name="Osoegawa K."/>
            <person name="de Jong P."/>
            <person name="Lindberg D.R."/>
            <person name="Seaver E.C."/>
            <person name="Weisblat D.A."/>
            <person name="Putnam N.H."/>
            <person name="Grigoriev I.V."/>
            <person name="Rokhsar D.S."/>
        </authorList>
    </citation>
    <scope>NUCLEOTIDE SEQUENCE</scope>
    <source>
        <strain evidence="6">I ESC-2004</strain>
    </source>
</reference>
<organism evidence="4">
    <name type="scientific">Capitella teleta</name>
    <name type="common">Polychaete worm</name>
    <dbReference type="NCBI Taxonomy" id="283909"/>
    <lineage>
        <taxon>Eukaryota</taxon>
        <taxon>Metazoa</taxon>
        <taxon>Spiralia</taxon>
        <taxon>Lophotrochozoa</taxon>
        <taxon>Annelida</taxon>
        <taxon>Polychaeta</taxon>
        <taxon>Sedentaria</taxon>
        <taxon>Scolecida</taxon>
        <taxon>Capitellidae</taxon>
        <taxon>Capitella</taxon>
    </lineage>
</organism>
<dbReference type="OrthoDB" id="10264062at2759"/>
<dbReference type="HOGENOM" id="CLU_013545_0_0_1"/>
<protein>
    <recommendedName>
        <fullName evidence="3">Rab-GAP TBC domain-containing protein</fullName>
    </recommendedName>
</protein>
<dbReference type="AlphaFoldDB" id="R7V0N7"/>
<reference evidence="5" key="3">
    <citation type="submission" date="2015-06" db="UniProtKB">
        <authorList>
            <consortium name="EnsemblMetazoa"/>
        </authorList>
    </citation>
    <scope>IDENTIFICATION</scope>
</reference>
<dbReference type="EMBL" id="KB298404">
    <property type="protein sequence ID" value="ELU09246.1"/>
    <property type="molecule type" value="Genomic_DNA"/>
</dbReference>
<dbReference type="GO" id="GO:0005096">
    <property type="term" value="F:GTPase activator activity"/>
    <property type="evidence" value="ECO:0007669"/>
    <property type="project" value="UniProtKB-KW"/>
</dbReference>
<dbReference type="Gene3D" id="2.30.29.230">
    <property type="match status" value="1"/>
</dbReference>
<keyword evidence="6" id="KW-1185">Reference proteome</keyword>
<feature type="region of interest" description="Disordered" evidence="2">
    <location>
        <begin position="192"/>
        <end position="215"/>
    </location>
</feature>
<evidence type="ECO:0000259" key="3">
    <source>
        <dbReference type="PROSITE" id="PS50086"/>
    </source>
</evidence>
<dbReference type="EnsemblMetazoa" id="CapteT175014">
    <property type="protein sequence ID" value="CapteP175014"/>
    <property type="gene ID" value="CapteG175014"/>
</dbReference>
<evidence type="ECO:0000256" key="1">
    <source>
        <dbReference type="ARBA" id="ARBA00022468"/>
    </source>
</evidence>
<dbReference type="FunFam" id="1.10.8.270:FF:000017">
    <property type="entry name" value="TBC1 domain family member 16"/>
    <property type="match status" value="1"/>
</dbReference>
<reference evidence="4 6" key="2">
    <citation type="journal article" date="2013" name="Nature">
        <title>Insights into bilaterian evolution from three spiralian genomes.</title>
        <authorList>
            <person name="Simakov O."/>
            <person name="Marletaz F."/>
            <person name="Cho S.J."/>
            <person name="Edsinger-Gonzales E."/>
            <person name="Havlak P."/>
            <person name="Hellsten U."/>
            <person name="Kuo D.H."/>
            <person name="Larsson T."/>
            <person name="Lv J."/>
            <person name="Arendt D."/>
            <person name="Savage R."/>
            <person name="Osoegawa K."/>
            <person name="de Jong P."/>
            <person name="Grimwood J."/>
            <person name="Chapman J.A."/>
            <person name="Shapiro H."/>
            <person name="Aerts A."/>
            <person name="Otillar R.P."/>
            <person name="Terry A.Y."/>
            <person name="Boore J.L."/>
            <person name="Grigoriev I.V."/>
            <person name="Lindberg D.R."/>
            <person name="Seaver E.C."/>
            <person name="Weisblat D.A."/>
            <person name="Putnam N.H."/>
            <person name="Rokhsar D.S."/>
        </authorList>
    </citation>
    <scope>NUCLEOTIDE SEQUENCE</scope>
    <source>
        <strain evidence="4 6">I ESC-2004</strain>
    </source>
</reference>
<gene>
    <name evidence="4" type="ORF">CAPTEDRAFT_175014</name>
</gene>
<name>R7V0N7_CAPTE</name>
<dbReference type="SMART" id="SM00164">
    <property type="entry name" value="TBC"/>
    <property type="match status" value="1"/>
</dbReference>
<feature type="region of interest" description="Disordered" evidence="2">
    <location>
        <begin position="82"/>
        <end position="145"/>
    </location>
</feature>
<dbReference type="Proteomes" id="UP000014760">
    <property type="component" value="Unassembled WGS sequence"/>
</dbReference>
<dbReference type="EMBL" id="AMQN01006457">
    <property type="status" value="NOT_ANNOTATED_CDS"/>
    <property type="molecule type" value="Genomic_DNA"/>
</dbReference>